<dbReference type="SUPFAM" id="SSF51338">
    <property type="entry name" value="Composite domain of metallo-dependent hydrolases"/>
    <property type="match status" value="1"/>
</dbReference>
<dbReference type="Gene3D" id="3.20.20.140">
    <property type="entry name" value="Metal-dependent hydrolases"/>
    <property type="match status" value="1"/>
</dbReference>
<dbReference type="Pfam" id="PF01979">
    <property type="entry name" value="Amidohydro_1"/>
    <property type="match status" value="1"/>
</dbReference>
<dbReference type="Proteomes" id="UP001610335">
    <property type="component" value="Unassembled WGS sequence"/>
</dbReference>
<sequence length="466" mass="50147">MSVPATLYTNGIIITVDKERRVIRNGFIAVKGNRIAAIDSMSKLETFSATPETRIVDLQRRIIIPGLVNGHVHLIQSIMRGLCEDLDLHVWASCAIWPLEVNLQENDGYVAAKLAMAEMIKTGTTCFLEPMLPASAGFDGVCRAVKETGIRACLGKLVKGPRSDPSSGIADARDAQACLMSIDSVIAAHKEYHRSCNDRLHVWFATETPRGADEAGFTAIGKASKEHDIRLTMHLSESAKDFEMIQKSYGATPGEFTRNVHSAGPHVVLGHMVHLDSAVDMDILSADGTHIAHNPTSNAKLGDGIAPIPELLSHGVNVCLGSDGGPCNNLHDLFRDMHLAGIIHKGRLQNAHIMPSEQIIEMATINGAKALGLEKEIGSLEVGKKADFVVVNGNGLGAAPFNEATVGEGGIHPATVIVHSCTGRDVEMVVLDGREVLKLDARETIANLQQRSGVEAQPAKRNWNYV</sequence>
<dbReference type="CDD" id="cd01298">
    <property type="entry name" value="ATZ_TRZ_like"/>
    <property type="match status" value="1"/>
</dbReference>
<dbReference type="InterPro" id="IPR032466">
    <property type="entry name" value="Metal_Hydrolase"/>
</dbReference>
<name>A0ABR4HZD4_9EURO</name>
<proteinExistence type="predicted"/>
<comment type="caution">
    <text evidence="3">The sequence shown here is derived from an EMBL/GenBank/DDBJ whole genome shotgun (WGS) entry which is preliminary data.</text>
</comment>
<evidence type="ECO:0000313" key="4">
    <source>
        <dbReference type="Proteomes" id="UP001610335"/>
    </source>
</evidence>
<protein>
    <submittedName>
        <fullName evidence="3">5-methylthioadenosine/S-adenosylhomocysteine deaminase n1</fullName>
    </submittedName>
</protein>
<evidence type="ECO:0000256" key="1">
    <source>
        <dbReference type="ARBA" id="ARBA00022801"/>
    </source>
</evidence>
<feature type="domain" description="Amidohydrolase-related" evidence="2">
    <location>
        <begin position="62"/>
        <end position="436"/>
    </location>
</feature>
<dbReference type="Gene3D" id="2.30.40.10">
    <property type="entry name" value="Urease, subunit C, domain 1"/>
    <property type="match status" value="1"/>
</dbReference>
<gene>
    <name evidence="3" type="ORF">BDW59DRAFT_174427</name>
</gene>
<dbReference type="EMBL" id="JBFXLS010000068">
    <property type="protein sequence ID" value="KAL2820849.1"/>
    <property type="molecule type" value="Genomic_DNA"/>
</dbReference>
<organism evidence="3 4">
    <name type="scientific">Aspergillus cavernicola</name>
    <dbReference type="NCBI Taxonomy" id="176166"/>
    <lineage>
        <taxon>Eukaryota</taxon>
        <taxon>Fungi</taxon>
        <taxon>Dikarya</taxon>
        <taxon>Ascomycota</taxon>
        <taxon>Pezizomycotina</taxon>
        <taxon>Eurotiomycetes</taxon>
        <taxon>Eurotiomycetidae</taxon>
        <taxon>Eurotiales</taxon>
        <taxon>Aspergillaceae</taxon>
        <taxon>Aspergillus</taxon>
        <taxon>Aspergillus subgen. Nidulantes</taxon>
    </lineage>
</organism>
<keyword evidence="4" id="KW-1185">Reference proteome</keyword>
<accession>A0ABR4HZD4</accession>
<dbReference type="InterPro" id="IPR050287">
    <property type="entry name" value="MTA/SAH_deaminase"/>
</dbReference>
<dbReference type="InterPro" id="IPR006680">
    <property type="entry name" value="Amidohydro-rel"/>
</dbReference>
<evidence type="ECO:0000313" key="3">
    <source>
        <dbReference type="EMBL" id="KAL2820849.1"/>
    </source>
</evidence>
<reference evidence="3 4" key="1">
    <citation type="submission" date="2024-07" db="EMBL/GenBank/DDBJ databases">
        <title>Section-level genome sequencing and comparative genomics of Aspergillus sections Usti and Cavernicolus.</title>
        <authorList>
            <consortium name="Lawrence Berkeley National Laboratory"/>
            <person name="Nybo J.L."/>
            <person name="Vesth T.C."/>
            <person name="Theobald S."/>
            <person name="Frisvad J.C."/>
            <person name="Larsen T.O."/>
            <person name="Kjaerboelling I."/>
            <person name="Rothschild-Mancinelli K."/>
            <person name="Lyhne E.K."/>
            <person name="Kogle M.E."/>
            <person name="Barry K."/>
            <person name="Clum A."/>
            <person name="Na H."/>
            <person name="Ledsgaard L."/>
            <person name="Lin J."/>
            <person name="Lipzen A."/>
            <person name="Kuo A."/>
            <person name="Riley R."/>
            <person name="Mondo S."/>
            <person name="LaButti K."/>
            <person name="Haridas S."/>
            <person name="Pangalinan J."/>
            <person name="Salamov A.A."/>
            <person name="Simmons B.A."/>
            <person name="Magnuson J.K."/>
            <person name="Chen J."/>
            <person name="Drula E."/>
            <person name="Henrissat B."/>
            <person name="Wiebenga A."/>
            <person name="Lubbers R.J."/>
            <person name="Gomes A.C."/>
            <person name="Makela M.R."/>
            <person name="Stajich J."/>
            <person name="Grigoriev I.V."/>
            <person name="Mortensen U.H."/>
            <person name="De vries R.P."/>
            <person name="Baker S.E."/>
            <person name="Andersen M.R."/>
        </authorList>
    </citation>
    <scope>NUCLEOTIDE SEQUENCE [LARGE SCALE GENOMIC DNA]</scope>
    <source>
        <strain evidence="3 4">CBS 600.67</strain>
    </source>
</reference>
<dbReference type="PANTHER" id="PTHR43794">
    <property type="entry name" value="AMINOHYDROLASE SSNA-RELATED"/>
    <property type="match status" value="1"/>
</dbReference>
<keyword evidence="1" id="KW-0378">Hydrolase</keyword>
<dbReference type="PANTHER" id="PTHR43794:SF11">
    <property type="entry name" value="AMIDOHYDROLASE-RELATED DOMAIN-CONTAINING PROTEIN"/>
    <property type="match status" value="1"/>
</dbReference>
<dbReference type="SUPFAM" id="SSF51556">
    <property type="entry name" value="Metallo-dependent hydrolases"/>
    <property type="match status" value="1"/>
</dbReference>
<evidence type="ECO:0000259" key="2">
    <source>
        <dbReference type="Pfam" id="PF01979"/>
    </source>
</evidence>
<dbReference type="InterPro" id="IPR011059">
    <property type="entry name" value="Metal-dep_hydrolase_composite"/>
</dbReference>